<dbReference type="RefSeq" id="WP_068141029.1">
    <property type="nucleotide sequence ID" value="NZ_AP014924.1"/>
</dbReference>
<reference evidence="3" key="1">
    <citation type="submission" date="2015-07" db="EMBL/GenBank/DDBJ databases">
        <title>Complete genome sequence and phylogenetic analysis of Limnochorda pilosa.</title>
        <authorList>
            <person name="Watanabe M."/>
            <person name="Kojima H."/>
            <person name="Fukui M."/>
        </authorList>
    </citation>
    <scope>NUCLEOTIDE SEQUENCE [LARGE SCALE GENOMIC DNA]</scope>
    <source>
        <strain evidence="3">HC45</strain>
    </source>
</reference>
<dbReference type="AlphaFoldDB" id="A0A0K2SRB4"/>
<dbReference type="STRING" id="1555112.LIP_3573"/>
<reference evidence="3" key="2">
    <citation type="journal article" date="2016" name="Int. J. Syst. Evol. Microbiol.">
        <title>Complete genome sequence and cell structure of Limnochorda pilosa, a Gram-negative spore-former within the phylum Firmicutes.</title>
        <authorList>
            <person name="Watanabe M."/>
            <person name="Kojima H."/>
            <person name="Fukui M."/>
        </authorList>
    </citation>
    <scope>NUCLEOTIDE SEQUENCE [LARGE SCALE GENOMIC DNA]</scope>
    <source>
        <strain evidence="3">HC45</strain>
    </source>
</reference>
<protein>
    <submittedName>
        <fullName evidence="2">Uncharacterized protein</fullName>
    </submittedName>
</protein>
<feature type="region of interest" description="Disordered" evidence="1">
    <location>
        <begin position="66"/>
        <end position="100"/>
    </location>
</feature>
<name>A0A0K2SRB4_LIMPI</name>
<accession>A0A0K2SRB4</accession>
<dbReference type="KEGG" id="lpil:LIP_3573"/>
<evidence type="ECO:0000256" key="1">
    <source>
        <dbReference type="SAM" id="MobiDB-lite"/>
    </source>
</evidence>
<dbReference type="EMBL" id="AP014924">
    <property type="protein sequence ID" value="BAS29384.1"/>
    <property type="molecule type" value="Genomic_DNA"/>
</dbReference>
<evidence type="ECO:0000313" key="3">
    <source>
        <dbReference type="Proteomes" id="UP000065807"/>
    </source>
</evidence>
<keyword evidence="3" id="KW-1185">Reference proteome</keyword>
<organism evidence="2 3">
    <name type="scientific">Limnochorda pilosa</name>
    <dbReference type="NCBI Taxonomy" id="1555112"/>
    <lineage>
        <taxon>Bacteria</taxon>
        <taxon>Bacillati</taxon>
        <taxon>Bacillota</taxon>
        <taxon>Limnochordia</taxon>
        <taxon>Limnochordales</taxon>
        <taxon>Limnochordaceae</taxon>
        <taxon>Limnochorda</taxon>
    </lineage>
</organism>
<dbReference type="OrthoDB" id="3197423at2"/>
<dbReference type="Proteomes" id="UP000065807">
    <property type="component" value="Chromosome"/>
</dbReference>
<gene>
    <name evidence="2" type="ORF">LIP_3573</name>
</gene>
<sequence>MADRWSSVGADRPTADLIRLVARVENISVVHALRAALDLAIRSRYGSLDGLKEAAKELRVFRGFDEEGPATRGVGNADPLEAAERGTVNVSTPRRLRRRR</sequence>
<evidence type="ECO:0000313" key="2">
    <source>
        <dbReference type="EMBL" id="BAS29384.1"/>
    </source>
</evidence>
<proteinExistence type="predicted"/>